<organism evidence="2">
    <name type="scientific">bioreactor metagenome</name>
    <dbReference type="NCBI Taxonomy" id="1076179"/>
    <lineage>
        <taxon>unclassified sequences</taxon>
        <taxon>metagenomes</taxon>
        <taxon>ecological metagenomes</taxon>
    </lineage>
</organism>
<dbReference type="GO" id="GO:0016787">
    <property type="term" value="F:hydrolase activity"/>
    <property type="evidence" value="ECO:0007669"/>
    <property type="project" value="InterPro"/>
</dbReference>
<name>A0A644Z429_9ZZZZ</name>
<comment type="caution">
    <text evidence="2">The sequence shown here is derived from an EMBL/GenBank/DDBJ whole genome shotgun (WGS) entry which is preliminary data.</text>
</comment>
<dbReference type="InterPro" id="IPR051781">
    <property type="entry name" value="Metallo-dep_Hydrolase"/>
</dbReference>
<protein>
    <recommendedName>
        <fullName evidence="1">Amidohydrolase-related domain-containing protein</fullName>
    </recommendedName>
</protein>
<dbReference type="Pfam" id="PF01979">
    <property type="entry name" value="Amidohydro_1"/>
    <property type="match status" value="1"/>
</dbReference>
<dbReference type="InterPro" id="IPR032466">
    <property type="entry name" value="Metal_Hydrolase"/>
</dbReference>
<dbReference type="SUPFAM" id="SSF51556">
    <property type="entry name" value="Metallo-dependent hydrolases"/>
    <property type="match status" value="1"/>
</dbReference>
<dbReference type="PANTHER" id="PTHR43135:SF3">
    <property type="entry name" value="ALPHA-D-RIBOSE 1-METHYLPHOSPHONATE 5-TRIPHOSPHATE DIPHOSPHATASE"/>
    <property type="match status" value="1"/>
</dbReference>
<accession>A0A644Z429</accession>
<sequence>MRKAVRTVLRAGADWVKLCTTGGIFSGTDGALAAQFSAEELAVAVGEARKAGRPVMAHAVGGEGATSALEAGVRSLEHGVYLTEAQIALMKQQGTYFVPTLSVYHRLADLASMPGSTLPPALISSGRKLKESLGQSVRMADKAGVPIALGTDSSSSDTHGHSLEEIYWLCQAGLTVEKALAAATLRGAELCSCADTRGRLSPGYWFDAILLERDPSDPAVFRDPKTVTGVFLAGEPVLRHPCCN</sequence>
<reference evidence="2" key="1">
    <citation type="submission" date="2019-08" db="EMBL/GenBank/DDBJ databases">
        <authorList>
            <person name="Kucharzyk K."/>
            <person name="Murdoch R.W."/>
            <person name="Higgins S."/>
            <person name="Loffler F."/>
        </authorList>
    </citation>
    <scope>NUCLEOTIDE SEQUENCE</scope>
</reference>
<dbReference type="AlphaFoldDB" id="A0A644Z429"/>
<feature type="domain" description="Amidohydrolase-related" evidence="1">
    <location>
        <begin position="2"/>
        <end position="237"/>
    </location>
</feature>
<gene>
    <name evidence="2" type="ORF">SDC9_82209</name>
</gene>
<dbReference type="InterPro" id="IPR006680">
    <property type="entry name" value="Amidohydro-rel"/>
</dbReference>
<dbReference type="EMBL" id="VSSQ01007343">
    <property type="protein sequence ID" value="MPM35616.1"/>
    <property type="molecule type" value="Genomic_DNA"/>
</dbReference>
<evidence type="ECO:0000313" key="2">
    <source>
        <dbReference type="EMBL" id="MPM35616.1"/>
    </source>
</evidence>
<dbReference type="PANTHER" id="PTHR43135">
    <property type="entry name" value="ALPHA-D-RIBOSE 1-METHYLPHOSPHONATE 5-TRIPHOSPHATE DIPHOSPHATASE"/>
    <property type="match status" value="1"/>
</dbReference>
<dbReference type="Gene3D" id="3.20.20.140">
    <property type="entry name" value="Metal-dependent hydrolases"/>
    <property type="match status" value="1"/>
</dbReference>
<proteinExistence type="predicted"/>
<evidence type="ECO:0000259" key="1">
    <source>
        <dbReference type="Pfam" id="PF01979"/>
    </source>
</evidence>